<evidence type="ECO:0000313" key="4">
    <source>
        <dbReference type="Proteomes" id="UP001221142"/>
    </source>
</evidence>
<accession>A0AAD7BWA5</accession>
<dbReference type="PANTHER" id="PTHR28626:SF3">
    <property type="entry name" value="SRR1-LIKE PROTEIN"/>
    <property type="match status" value="1"/>
</dbReference>
<comment type="caution">
    <text evidence="3">The sequence shown here is derived from an EMBL/GenBank/DDBJ whole genome shotgun (WGS) entry which is preliminary data.</text>
</comment>
<sequence length="83" mass="9558">MPVLAENNASEGRYPLDSPTLLWMPHCDLDLYESILAANWTREQLSYVILVSNRLGDYADSNSRQKLETRAPCLARVREYRTV</sequence>
<dbReference type="PANTHER" id="PTHR28626">
    <property type="entry name" value="SRR1-LIKE PROTEIN"/>
    <property type="match status" value="1"/>
</dbReference>
<protein>
    <recommendedName>
        <fullName evidence="2">SRR1-like domain-containing protein</fullName>
    </recommendedName>
</protein>
<dbReference type="Pfam" id="PF07985">
    <property type="entry name" value="SRR1"/>
    <property type="match status" value="1"/>
</dbReference>
<name>A0AAD7BWA5_9AGAR</name>
<dbReference type="EMBL" id="JARKIF010000008">
    <property type="protein sequence ID" value="KAJ7632459.1"/>
    <property type="molecule type" value="Genomic_DNA"/>
</dbReference>
<evidence type="ECO:0000313" key="3">
    <source>
        <dbReference type="EMBL" id="KAJ7632459.1"/>
    </source>
</evidence>
<keyword evidence="4" id="KW-1185">Reference proteome</keyword>
<comment type="similarity">
    <text evidence="1">Belongs to the SRR1 family.</text>
</comment>
<dbReference type="InterPro" id="IPR012942">
    <property type="entry name" value="SRR1-like"/>
</dbReference>
<gene>
    <name evidence="3" type="ORF">FB45DRAFT_503949</name>
</gene>
<proteinExistence type="inferred from homology"/>
<feature type="domain" description="SRR1-like" evidence="2">
    <location>
        <begin position="8"/>
        <end position="80"/>
    </location>
</feature>
<reference evidence="3" key="1">
    <citation type="submission" date="2023-03" db="EMBL/GenBank/DDBJ databases">
        <title>Massive genome expansion in bonnet fungi (Mycena s.s.) driven by repeated elements and novel gene families across ecological guilds.</title>
        <authorList>
            <consortium name="Lawrence Berkeley National Laboratory"/>
            <person name="Harder C.B."/>
            <person name="Miyauchi S."/>
            <person name="Viragh M."/>
            <person name="Kuo A."/>
            <person name="Thoen E."/>
            <person name="Andreopoulos B."/>
            <person name="Lu D."/>
            <person name="Skrede I."/>
            <person name="Drula E."/>
            <person name="Henrissat B."/>
            <person name="Morin E."/>
            <person name="Kohler A."/>
            <person name="Barry K."/>
            <person name="LaButti K."/>
            <person name="Morin E."/>
            <person name="Salamov A."/>
            <person name="Lipzen A."/>
            <person name="Mereny Z."/>
            <person name="Hegedus B."/>
            <person name="Baldrian P."/>
            <person name="Stursova M."/>
            <person name="Weitz H."/>
            <person name="Taylor A."/>
            <person name="Grigoriev I.V."/>
            <person name="Nagy L.G."/>
            <person name="Martin F."/>
            <person name="Kauserud H."/>
        </authorList>
    </citation>
    <scope>NUCLEOTIDE SEQUENCE</scope>
    <source>
        <strain evidence="3">9284</strain>
    </source>
</reference>
<evidence type="ECO:0000259" key="2">
    <source>
        <dbReference type="Pfam" id="PF07985"/>
    </source>
</evidence>
<dbReference type="AlphaFoldDB" id="A0AAD7BWA5"/>
<dbReference type="Proteomes" id="UP001221142">
    <property type="component" value="Unassembled WGS sequence"/>
</dbReference>
<dbReference type="GO" id="GO:0005737">
    <property type="term" value="C:cytoplasm"/>
    <property type="evidence" value="ECO:0007669"/>
    <property type="project" value="TreeGrafter"/>
</dbReference>
<evidence type="ECO:0000256" key="1">
    <source>
        <dbReference type="ARBA" id="ARBA00009856"/>
    </source>
</evidence>
<organism evidence="3 4">
    <name type="scientific">Roridomyces roridus</name>
    <dbReference type="NCBI Taxonomy" id="1738132"/>
    <lineage>
        <taxon>Eukaryota</taxon>
        <taxon>Fungi</taxon>
        <taxon>Dikarya</taxon>
        <taxon>Basidiomycota</taxon>
        <taxon>Agaricomycotina</taxon>
        <taxon>Agaricomycetes</taxon>
        <taxon>Agaricomycetidae</taxon>
        <taxon>Agaricales</taxon>
        <taxon>Marasmiineae</taxon>
        <taxon>Mycenaceae</taxon>
        <taxon>Roridomyces</taxon>
    </lineage>
</organism>
<dbReference type="GO" id="GO:0005634">
    <property type="term" value="C:nucleus"/>
    <property type="evidence" value="ECO:0007669"/>
    <property type="project" value="TreeGrafter"/>
</dbReference>
<dbReference type="InterPro" id="IPR040044">
    <property type="entry name" value="SRR1L"/>
</dbReference>